<accession>A0A9N9L5X4</accession>
<comment type="caution">
    <text evidence="2">The sequence shown here is derived from an EMBL/GenBank/DDBJ whole genome shotgun (WGS) entry which is preliminary data.</text>
</comment>
<organism evidence="2 3">
    <name type="scientific">Hymenoscyphus fraxineus</name>
    <dbReference type="NCBI Taxonomy" id="746836"/>
    <lineage>
        <taxon>Eukaryota</taxon>
        <taxon>Fungi</taxon>
        <taxon>Dikarya</taxon>
        <taxon>Ascomycota</taxon>
        <taxon>Pezizomycotina</taxon>
        <taxon>Leotiomycetes</taxon>
        <taxon>Helotiales</taxon>
        <taxon>Helotiaceae</taxon>
        <taxon>Hymenoscyphus</taxon>
    </lineage>
</organism>
<dbReference type="AlphaFoldDB" id="A0A9N9L5X4"/>
<keyword evidence="3" id="KW-1185">Reference proteome</keyword>
<dbReference type="EMBL" id="CAJVRL010000103">
    <property type="protein sequence ID" value="CAG8960955.1"/>
    <property type="molecule type" value="Genomic_DNA"/>
</dbReference>
<dbReference type="Proteomes" id="UP000696280">
    <property type="component" value="Unassembled WGS sequence"/>
</dbReference>
<feature type="compositionally biased region" description="Basic and acidic residues" evidence="1">
    <location>
        <begin position="97"/>
        <end position="106"/>
    </location>
</feature>
<feature type="region of interest" description="Disordered" evidence="1">
    <location>
        <begin position="87"/>
        <end position="106"/>
    </location>
</feature>
<evidence type="ECO:0000313" key="3">
    <source>
        <dbReference type="Proteomes" id="UP000696280"/>
    </source>
</evidence>
<protein>
    <submittedName>
        <fullName evidence="2">Uncharacterized protein</fullName>
    </submittedName>
</protein>
<reference evidence="2" key="1">
    <citation type="submission" date="2021-07" db="EMBL/GenBank/DDBJ databases">
        <authorList>
            <person name="Durling M."/>
        </authorList>
    </citation>
    <scope>NUCLEOTIDE SEQUENCE</scope>
</reference>
<proteinExistence type="predicted"/>
<name>A0A9N9L5X4_9HELO</name>
<evidence type="ECO:0000313" key="2">
    <source>
        <dbReference type="EMBL" id="CAG8960955.1"/>
    </source>
</evidence>
<evidence type="ECO:0000256" key="1">
    <source>
        <dbReference type="SAM" id="MobiDB-lite"/>
    </source>
</evidence>
<sequence length="106" mass="11508">MLTLNAPLISSIHRPKGARTWPAGTMRRTPEKFQVMVAGLAGFHSTSASYHAGAYETNSTCSTSLQPKQKKLMNEQHDLCFPDASSCVGSVPGSGSGRDRRLIWET</sequence>
<gene>
    <name evidence="2" type="ORF">HYFRA_00002493</name>
</gene>